<dbReference type="PANTHER" id="PTHR47966:SF51">
    <property type="entry name" value="BETA-SITE APP-CLEAVING ENZYME, ISOFORM A-RELATED"/>
    <property type="match status" value="1"/>
</dbReference>
<evidence type="ECO:0000313" key="5">
    <source>
        <dbReference type="EMBL" id="RDX50355.1"/>
    </source>
</evidence>
<keyword evidence="5" id="KW-0378">Hydrolase</keyword>
<dbReference type="PRINTS" id="PR00792">
    <property type="entry name" value="PEPSIN"/>
</dbReference>
<keyword evidence="5" id="KW-0645">Protease</keyword>
<dbReference type="EMBL" id="KZ857400">
    <property type="protein sequence ID" value="RDX50355.1"/>
    <property type="molecule type" value="Genomic_DNA"/>
</dbReference>
<sequence length="512" mass="54605">MKSSSFAIPLLLLSACDLTLASRLGFYARPRSKQLNGAFARRASIVGNTSVSNVGDVEYLTDITLGGKKFSVQIDTGSSDLWVVGDAPNAKDTGKSAKVTYAVGEVQGAIKTAELGFAGYTVDNQAYISVPADSQNKDGSGLIGLGPNYGSQVSDAVGDSSGDAVLDRIFQQNTSTPNYITFLLGRNDDPTDPPTGDLTVGELMTGYENITSQPKLPVSVVSSSETVNQHWQVLLDANGIVGPAGNDVISELNIESAVGSTGNKKQLTVVLDTGYSLPQVPASVAQAFYKDVPGAQLVTRSELSGQVWQLPCDKEVNITFKFGGVSYPVHPLDANIDLNLTDSSGNHVCFGAFQPFNPGNGATYDAIFGMAFLRNAYTYINFGDFVEGTKTTADPYVQMLPLTTDSAESHSDFLKVRGNSPWTPEDASIGDRIKSHLPLVIGLSVAAGVLLLAGIAGLCYRSRKSRRTTFFRPTYQPLHEPAPEAYNLNAVQNQGGHAGYHPAYSNPWDSRY</sequence>
<dbReference type="STRING" id="139420.A0A371DCS9"/>
<evidence type="ECO:0000256" key="1">
    <source>
        <dbReference type="ARBA" id="ARBA00007447"/>
    </source>
</evidence>
<dbReference type="PROSITE" id="PS51257">
    <property type="entry name" value="PROKAR_LIPOPROTEIN"/>
    <property type="match status" value="1"/>
</dbReference>
<feature type="chain" id="PRO_5016604366" evidence="3">
    <location>
        <begin position="22"/>
        <end position="512"/>
    </location>
</feature>
<organism evidence="5 6">
    <name type="scientific">Lentinus brumalis</name>
    <dbReference type="NCBI Taxonomy" id="2498619"/>
    <lineage>
        <taxon>Eukaryota</taxon>
        <taxon>Fungi</taxon>
        <taxon>Dikarya</taxon>
        <taxon>Basidiomycota</taxon>
        <taxon>Agaricomycotina</taxon>
        <taxon>Agaricomycetes</taxon>
        <taxon>Polyporales</taxon>
        <taxon>Polyporaceae</taxon>
        <taxon>Lentinus</taxon>
    </lineage>
</organism>
<keyword evidence="2" id="KW-0812">Transmembrane</keyword>
<name>A0A371DCS9_9APHY</name>
<dbReference type="InterPro" id="IPR034164">
    <property type="entry name" value="Pepsin-like_dom"/>
</dbReference>
<dbReference type="Pfam" id="PF00026">
    <property type="entry name" value="Asp"/>
    <property type="match status" value="1"/>
</dbReference>
<dbReference type="PANTHER" id="PTHR47966">
    <property type="entry name" value="BETA-SITE APP-CLEAVING ENZYME, ISOFORM A-RELATED"/>
    <property type="match status" value="1"/>
</dbReference>
<dbReference type="Gene3D" id="2.40.70.10">
    <property type="entry name" value="Acid Proteases"/>
    <property type="match status" value="2"/>
</dbReference>
<gene>
    <name evidence="5" type="ORF">OH76DRAFT_1402819</name>
</gene>
<keyword evidence="2" id="KW-0472">Membrane</keyword>
<evidence type="ECO:0000256" key="2">
    <source>
        <dbReference type="SAM" id="Phobius"/>
    </source>
</evidence>
<accession>A0A371DCS9</accession>
<dbReference type="Proteomes" id="UP000256964">
    <property type="component" value="Unassembled WGS sequence"/>
</dbReference>
<evidence type="ECO:0000313" key="6">
    <source>
        <dbReference type="Proteomes" id="UP000256964"/>
    </source>
</evidence>
<comment type="similarity">
    <text evidence="1">Belongs to the peptidase A1 family.</text>
</comment>
<dbReference type="InterPro" id="IPR033121">
    <property type="entry name" value="PEPTIDASE_A1"/>
</dbReference>
<dbReference type="GO" id="GO:0006508">
    <property type="term" value="P:proteolysis"/>
    <property type="evidence" value="ECO:0007669"/>
    <property type="project" value="UniProtKB-KW"/>
</dbReference>
<reference evidence="5 6" key="1">
    <citation type="journal article" date="2018" name="Biotechnol. Biofuels">
        <title>Integrative visual omics of the white-rot fungus Polyporus brumalis exposes the biotechnological potential of its oxidative enzymes for delignifying raw plant biomass.</title>
        <authorList>
            <person name="Miyauchi S."/>
            <person name="Rancon A."/>
            <person name="Drula E."/>
            <person name="Hage H."/>
            <person name="Chaduli D."/>
            <person name="Favel A."/>
            <person name="Grisel S."/>
            <person name="Henrissat B."/>
            <person name="Herpoel-Gimbert I."/>
            <person name="Ruiz-Duenas F.J."/>
            <person name="Chevret D."/>
            <person name="Hainaut M."/>
            <person name="Lin J."/>
            <person name="Wang M."/>
            <person name="Pangilinan J."/>
            <person name="Lipzen A."/>
            <person name="Lesage-Meessen L."/>
            <person name="Navarro D."/>
            <person name="Riley R."/>
            <person name="Grigoriev I.V."/>
            <person name="Zhou S."/>
            <person name="Raouche S."/>
            <person name="Rosso M.N."/>
        </authorList>
    </citation>
    <scope>NUCLEOTIDE SEQUENCE [LARGE SCALE GENOMIC DNA]</scope>
    <source>
        <strain evidence="5 6">BRFM 1820</strain>
    </source>
</reference>
<dbReference type="InterPro" id="IPR021109">
    <property type="entry name" value="Peptidase_aspartic_dom_sf"/>
</dbReference>
<feature type="signal peptide" evidence="3">
    <location>
        <begin position="1"/>
        <end position="21"/>
    </location>
</feature>
<evidence type="ECO:0000259" key="4">
    <source>
        <dbReference type="PROSITE" id="PS51767"/>
    </source>
</evidence>
<protein>
    <submittedName>
        <fullName evidence="5">Acid protease</fullName>
    </submittedName>
</protein>
<keyword evidence="6" id="KW-1185">Reference proteome</keyword>
<dbReference type="CDD" id="cd05471">
    <property type="entry name" value="pepsin_like"/>
    <property type="match status" value="1"/>
</dbReference>
<dbReference type="SUPFAM" id="SSF50630">
    <property type="entry name" value="Acid proteases"/>
    <property type="match status" value="1"/>
</dbReference>
<dbReference type="PROSITE" id="PS51767">
    <property type="entry name" value="PEPTIDASE_A1"/>
    <property type="match status" value="1"/>
</dbReference>
<keyword evidence="2" id="KW-1133">Transmembrane helix</keyword>
<dbReference type="AlphaFoldDB" id="A0A371DCS9"/>
<feature type="transmembrane region" description="Helical" evidence="2">
    <location>
        <begin position="437"/>
        <end position="460"/>
    </location>
</feature>
<proteinExistence type="inferred from homology"/>
<dbReference type="InterPro" id="IPR001461">
    <property type="entry name" value="Aspartic_peptidase_A1"/>
</dbReference>
<keyword evidence="3" id="KW-0732">Signal</keyword>
<feature type="domain" description="Peptidase A1" evidence="4">
    <location>
        <begin position="59"/>
        <end position="390"/>
    </location>
</feature>
<dbReference type="GO" id="GO:0004190">
    <property type="term" value="F:aspartic-type endopeptidase activity"/>
    <property type="evidence" value="ECO:0007669"/>
    <property type="project" value="InterPro"/>
</dbReference>
<dbReference type="OrthoDB" id="15189at2759"/>
<evidence type="ECO:0000256" key="3">
    <source>
        <dbReference type="SAM" id="SignalP"/>
    </source>
</evidence>